<keyword evidence="3" id="KW-1185">Reference proteome</keyword>
<evidence type="ECO:0000313" key="2">
    <source>
        <dbReference type="EMBL" id="KOY13766.1"/>
    </source>
</evidence>
<sequence length="332" mass="38750">MPNANVQRIHPMDELKKRLESILEIIPSNSKIYYIDYPVYSNGGDILIMKGAEAFFKSNHIHVSARYSVHDFYENIHIPEDHIIVLSGGGNFGDLYDAHQKVRETLVQNYPRHKIVILPQTIFYKEESNILKTAAIFNKHTNLHLYVRDEPSYQLASTYFINCHVALLPDMAHQLWPIEVKNNPSKERLNFYRTDIEKNSEQTQMEVQGDNQDWPTLYNRYEKKLIYYISKGLKKRASRAISQFLWMKYSDYLVNKAIRCFADYRMIHSSRLHGHILSCLMAKPNVLIDNSYGKNSGYYRIWTHEVNTANMDTSSKTISPPTPKYMETTATV</sequence>
<comment type="caution">
    <text evidence="2">The sequence shown here is derived from an EMBL/GenBank/DDBJ whole genome shotgun (WGS) entry which is preliminary data.</text>
</comment>
<dbReference type="InterPro" id="IPR007345">
    <property type="entry name" value="Polysacch_pyruvyl_Trfase"/>
</dbReference>
<accession>A0A0M9BLA8</accession>
<proteinExistence type="predicted"/>
<name>A0A0M9BLA8_9BACL</name>
<gene>
    <name evidence="2" type="ORF">AMS66_25530</name>
</gene>
<evidence type="ECO:0000259" key="1">
    <source>
        <dbReference type="Pfam" id="PF04230"/>
    </source>
</evidence>
<protein>
    <submittedName>
        <fullName evidence="2">Exopolysaccharide biosynthesis protein</fullName>
    </submittedName>
</protein>
<dbReference type="Pfam" id="PF04230">
    <property type="entry name" value="PS_pyruv_trans"/>
    <property type="match status" value="1"/>
</dbReference>
<organism evidence="2 3">
    <name type="scientific">Paenibacillus xylanivorans</name>
    <dbReference type="NCBI Taxonomy" id="1705561"/>
    <lineage>
        <taxon>Bacteria</taxon>
        <taxon>Bacillati</taxon>
        <taxon>Bacillota</taxon>
        <taxon>Bacilli</taxon>
        <taxon>Bacillales</taxon>
        <taxon>Paenibacillaceae</taxon>
        <taxon>Paenibacillus</taxon>
    </lineage>
</organism>
<evidence type="ECO:0000313" key="3">
    <source>
        <dbReference type="Proteomes" id="UP000037688"/>
    </source>
</evidence>
<dbReference type="PATRIC" id="fig|1705561.3.peg.5356"/>
<dbReference type="EMBL" id="LITU01000078">
    <property type="protein sequence ID" value="KOY13766.1"/>
    <property type="molecule type" value="Genomic_DNA"/>
</dbReference>
<feature type="domain" description="Polysaccharide pyruvyl transferase" evidence="1">
    <location>
        <begin position="42"/>
        <end position="292"/>
    </location>
</feature>
<dbReference type="Proteomes" id="UP000037688">
    <property type="component" value="Unassembled WGS sequence"/>
</dbReference>
<reference evidence="2 3" key="1">
    <citation type="submission" date="2015-08" db="EMBL/GenBank/DDBJ databases">
        <title>Draft genome sequence of cellulolytic and xylanolytic Paenibacillus sp. A59, isolated from a decaying forest soil from Patagonia, Argentina.</title>
        <authorList>
            <person name="Ghio S."/>
            <person name="Caceres A.M."/>
            <person name="Talia P."/>
            <person name="Grasso D."/>
            <person name="Campos E."/>
        </authorList>
    </citation>
    <scope>NUCLEOTIDE SEQUENCE [LARGE SCALE GENOMIC DNA]</scope>
    <source>
        <strain evidence="2 3">A59</strain>
    </source>
</reference>
<dbReference type="OrthoDB" id="9807674at2"/>
<dbReference type="AlphaFoldDB" id="A0A0M9BLA8"/>